<dbReference type="InterPro" id="IPR046348">
    <property type="entry name" value="SIS_dom_sf"/>
</dbReference>
<dbReference type="Pfam" id="PF10432">
    <property type="entry name" value="bact-PGI_C"/>
    <property type="match status" value="1"/>
</dbReference>
<protein>
    <submittedName>
        <fullName evidence="4">SIS domain-containing protein</fullName>
    </submittedName>
</protein>
<keyword evidence="5" id="KW-1185">Reference proteome</keyword>
<keyword evidence="2" id="KW-0413">Isomerase</keyword>
<gene>
    <name evidence="4" type="ORF">AADG42_06255</name>
</gene>
<dbReference type="SUPFAM" id="SSF53697">
    <property type="entry name" value="SIS domain"/>
    <property type="match status" value="1"/>
</dbReference>
<name>A0ABZ3FLL4_9ACTN</name>
<evidence type="ECO:0000313" key="4">
    <source>
        <dbReference type="EMBL" id="XAN06922.1"/>
    </source>
</evidence>
<proteinExistence type="inferred from homology"/>
<dbReference type="Proteomes" id="UP001442841">
    <property type="component" value="Chromosome"/>
</dbReference>
<sequence length="349" mass="36904">MSASQIMAEFDDARLEDPAALARADEVLRRVAGAGARIRIEAEKSAEPIASLEPTKPRAIIAVGTEARLVRAMLEPTCPVPFVAWPRHGLPGWVGPLDLVVVMAPEGGSPDLVATVHEGVRRGCMLLIACPPGSAIAEYAGSRATTLLPTCTGDPLAVAVQMFHALSRLGLGPDVDPQQVADAMDKVAEECSPFVDLAINPAKDLALALADSQPLVWGGSVLAARAGRRVAEALRAASGRPALSADADELLIVLDAASSRDPFEDPFEQVVSDRRPVLLILDDGLGAEAVHVARNRLIAMAEGRDVRVSLISHHDGSEIERYAALLATGWFAAAYLEVGLTADDDFDRR</sequence>
<dbReference type="EMBL" id="CP154795">
    <property type="protein sequence ID" value="XAN06922.1"/>
    <property type="molecule type" value="Genomic_DNA"/>
</dbReference>
<dbReference type="Gene3D" id="3.40.50.10490">
    <property type="entry name" value="Glucose-6-phosphate isomerase like protein, domain 1"/>
    <property type="match status" value="1"/>
</dbReference>
<evidence type="ECO:0000256" key="1">
    <source>
        <dbReference type="ARBA" id="ARBA00010523"/>
    </source>
</evidence>
<comment type="similarity">
    <text evidence="1">Belongs to the PGI/PMI family.</text>
</comment>
<dbReference type="RefSeq" id="WP_425308363.1">
    <property type="nucleotide sequence ID" value="NZ_CP154795.1"/>
</dbReference>
<dbReference type="InterPro" id="IPR019490">
    <property type="entry name" value="Glu6P/Mann6P_isomerase_C"/>
</dbReference>
<evidence type="ECO:0000259" key="3">
    <source>
        <dbReference type="Pfam" id="PF10432"/>
    </source>
</evidence>
<accession>A0ABZ3FLL4</accession>
<feature type="domain" description="Bifunctional glucose-6-phosphate/mannose-6-phosphate isomerase C-terminal" evidence="3">
    <location>
        <begin position="200"/>
        <end position="336"/>
    </location>
</feature>
<reference evidence="4 5" key="1">
    <citation type="submission" date="2024-04" db="EMBL/GenBank/DDBJ databases">
        <title>Isolation of an actinomycete strain from pig manure.</title>
        <authorList>
            <person name="Gong T."/>
            <person name="Yu Z."/>
            <person name="An M."/>
            <person name="Wei C."/>
            <person name="Yang W."/>
            <person name="Liu L."/>
        </authorList>
    </citation>
    <scope>NUCLEOTIDE SEQUENCE [LARGE SCALE GENOMIC DNA]</scope>
    <source>
        <strain evidence="4 5">ZF39</strain>
    </source>
</reference>
<evidence type="ECO:0000313" key="5">
    <source>
        <dbReference type="Proteomes" id="UP001442841"/>
    </source>
</evidence>
<organism evidence="4 5">
    <name type="scientific">Ammonicoccus fulvus</name>
    <dbReference type="NCBI Taxonomy" id="3138240"/>
    <lineage>
        <taxon>Bacteria</taxon>
        <taxon>Bacillati</taxon>
        <taxon>Actinomycetota</taxon>
        <taxon>Actinomycetes</taxon>
        <taxon>Propionibacteriales</taxon>
        <taxon>Propionibacteriaceae</taxon>
        <taxon>Ammonicoccus</taxon>
    </lineage>
</organism>
<evidence type="ECO:0000256" key="2">
    <source>
        <dbReference type="ARBA" id="ARBA00023235"/>
    </source>
</evidence>